<name>A0A1H8M396_9SPHI</name>
<evidence type="ECO:0000313" key="3">
    <source>
        <dbReference type="Proteomes" id="UP000198942"/>
    </source>
</evidence>
<dbReference type="InterPro" id="IPR002575">
    <property type="entry name" value="Aminoglycoside_PTrfase"/>
</dbReference>
<dbReference type="Pfam" id="PF01636">
    <property type="entry name" value="APH"/>
    <property type="match status" value="1"/>
</dbReference>
<dbReference type="AlphaFoldDB" id="A0A1H8M396"/>
<evidence type="ECO:0000259" key="1">
    <source>
        <dbReference type="Pfam" id="PF01636"/>
    </source>
</evidence>
<dbReference type="InterPro" id="IPR050249">
    <property type="entry name" value="Pseudomonas-type_ThrB"/>
</dbReference>
<dbReference type="GO" id="GO:0016301">
    <property type="term" value="F:kinase activity"/>
    <property type="evidence" value="ECO:0007669"/>
    <property type="project" value="UniProtKB-KW"/>
</dbReference>
<dbReference type="SUPFAM" id="SSF56112">
    <property type="entry name" value="Protein kinase-like (PK-like)"/>
    <property type="match status" value="1"/>
</dbReference>
<keyword evidence="3" id="KW-1185">Reference proteome</keyword>
<reference evidence="3" key="1">
    <citation type="submission" date="2016-10" db="EMBL/GenBank/DDBJ databases">
        <authorList>
            <person name="Varghese N."/>
            <person name="Submissions S."/>
        </authorList>
    </citation>
    <scope>NUCLEOTIDE SEQUENCE [LARGE SCALE GENOMIC DNA]</scope>
    <source>
        <strain evidence="3">Gh-48</strain>
    </source>
</reference>
<proteinExistence type="predicted"/>
<dbReference type="Proteomes" id="UP000198942">
    <property type="component" value="Unassembled WGS sequence"/>
</dbReference>
<sequence>MIDDILISYGLSLIGSKIAPYGSGLINHTYKLTANNQNYILQEINTNIFKAPYHIVNNLALIENYINETAPGYLFVAPLKSLNGDFIVKAATGEHYRLFPFVQGSHSVDVLKNEKEAYEAAKQFGKFTCLLKGFDISLLEYPLRNFHDLPLRFDQFKIAVKNAEATKQEEAAAEINEVYKHQHILETYNQLISGQEIPMRVVHHDTKISNILFDDEQNALCLVDLDTVMPGYYLSDVGDMMRTYLSPASEEEKDLNKIRIREDFFRAIYTGYLSEMGAILTETEKEHFIFSGKMMIYMQALRFLTDFLNNDTYYGARYPGHNLLRAQNQFRLLNEYVNAEPAFNQLIDEVNQGNHSITEHRYNQTQPSA</sequence>
<dbReference type="RefSeq" id="WP_091212598.1">
    <property type="nucleotide sequence ID" value="NZ_FOCL01000005.1"/>
</dbReference>
<dbReference type="EMBL" id="FOCL01000005">
    <property type="protein sequence ID" value="SEO11852.1"/>
    <property type="molecule type" value="Genomic_DNA"/>
</dbReference>
<keyword evidence="2" id="KW-0418">Kinase</keyword>
<dbReference type="PANTHER" id="PTHR21064">
    <property type="entry name" value="AMINOGLYCOSIDE PHOSPHOTRANSFERASE DOMAIN-CONTAINING PROTEIN-RELATED"/>
    <property type="match status" value="1"/>
</dbReference>
<keyword evidence="2" id="KW-0808">Transferase</keyword>
<dbReference type="OrthoDB" id="526037at2"/>
<dbReference type="Gene3D" id="3.90.1200.10">
    <property type="match status" value="1"/>
</dbReference>
<protein>
    <submittedName>
        <fullName evidence="2">Ser/Thr protein kinase RdoA involved in Cpx stress response, MazF antagonist</fullName>
    </submittedName>
</protein>
<organism evidence="2 3">
    <name type="scientific">Mucilaginibacter gossypiicola</name>
    <dbReference type="NCBI Taxonomy" id="551995"/>
    <lineage>
        <taxon>Bacteria</taxon>
        <taxon>Pseudomonadati</taxon>
        <taxon>Bacteroidota</taxon>
        <taxon>Sphingobacteriia</taxon>
        <taxon>Sphingobacteriales</taxon>
        <taxon>Sphingobacteriaceae</taxon>
        <taxon>Mucilaginibacter</taxon>
    </lineage>
</organism>
<dbReference type="STRING" id="551995.SAMN05192574_105371"/>
<gene>
    <name evidence="2" type="ORF">SAMN05192574_105371</name>
</gene>
<dbReference type="InterPro" id="IPR011009">
    <property type="entry name" value="Kinase-like_dom_sf"/>
</dbReference>
<dbReference type="PANTHER" id="PTHR21064:SF5">
    <property type="entry name" value="SLR1880 PROTEIN"/>
    <property type="match status" value="1"/>
</dbReference>
<accession>A0A1H8M396</accession>
<feature type="domain" description="Aminoglycoside phosphotransferase" evidence="1">
    <location>
        <begin position="18"/>
        <end position="249"/>
    </location>
</feature>
<evidence type="ECO:0000313" key="2">
    <source>
        <dbReference type="EMBL" id="SEO11852.1"/>
    </source>
</evidence>